<reference evidence="1" key="1">
    <citation type="journal article" date="2019" name="J. Bacteriol.">
        <title>Nisin J, a novel natural nisin variant, is produced by Staphylococcus capitis sourced from the human skin microbiota.</title>
        <authorList>
            <person name="O'Sullivan J.N."/>
            <person name="O'Connor P.M."/>
            <person name="Rea M.C."/>
            <person name="O'Sullivan O."/>
            <person name="Walsh C.J."/>
            <person name="Healy B."/>
            <person name="Mathur H."/>
            <person name="Field D."/>
            <person name="Hill C."/>
            <person name="Ross R.P."/>
        </authorList>
    </citation>
    <scope>NUCLEOTIDE SEQUENCE</scope>
    <source>
        <strain evidence="1">APC2923</strain>
        <plasmid evidence="1">pJOS_01</plasmid>
    </source>
</reference>
<protein>
    <submittedName>
        <fullName evidence="1">Molybdopterin biosynthesis protein MoaB</fullName>
    </submittedName>
</protein>
<proteinExistence type="predicted"/>
<geneLocation type="plasmid" evidence="1">
    <name>pJOS_01</name>
</geneLocation>
<sequence length="57" mass="6842">MNSKVIKYTADFDEKRYWERVKRNLGWLGNTDEEAKKCQNKISEVVIGIENYSCYYN</sequence>
<accession>A0A650A974</accession>
<organism evidence="1">
    <name type="scientific">Staphylococcus capitis</name>
    <dbReference type="NCBI Taxonomy" id="29388"/>
    <lineage>
        <taxon>Bacteria</taxon>
        <taxon>Bacillati</taxon>
        <taxon>Bacillota</taxon>
        <taxon>Bacilli</taxon>
        <taxon>Bacillales</taxon>
        <taxon>Staphylococcaceae</taxon>
        <taxon>Staphylococcus</taxon>
    </lineage>
</organism>
<keyword evidence="1" id="KW-0614">Plasmid</keyword>
<dbReference type="EMBL" id="MN602039">
    <property type="protein sequence ID" value="QGN18883.1"/>
    <property type="molecule type" value="Genomic_DNA"/>
</dbReference>
<dbReference type="AlphaFoldDB" id="A0A650A974"/>
<evidence type="ECO:0000313" key="1">
    <source>
        <dbReference type="EMBL" id="QGN18883.1"/>
    </source>
</evidence>
<name>A0A650A974_STACP</name>
<dbReference type="RefSeq" id="WP_153907221.1">
    <property type="nucleotide sequence ID" value="NZ_MN602039.1"/>
</dbReference>
<gene>
    <name evidence="1" type="ORF">J45</name>
</gene>